<organism evidence="11 12">
    <name type="scientific">Saitoella complicata (strain BCRC 22490 / CBS 7301 / JCM 7358 / NBRC 10748 / NRRL Y-17804)</name>
    <dbReference type="NCBI Taxonomy" id="698492"/>
    <lineage>
        <taxon>Eukaryota</taxon>
        <taxon>Fungi</taxon>
        <taxon>Dikarya</taxon>
        <taxon>Ascomycota</taxon>
        <taxon>Taphrinomycotina</taxon>
        <taxon>Taphrinomycotina incertae sedis</taxon>
        <taxon>Saitoella</taxon>
    </lineage>
</organism>
<evidence type="ECO:0000313" key="11">
    <source>
        <dbReference type="EMBL" id="GAO47436.1"/>
    </source>
</evidence>
<protein>
    <recommendedName>
        <fullName evidence="8">GCS light chain</fullName>
    </recommendedName>
    <alternativeName>
        <fullName evidence="6">Gamma-ECS regulatory subunit</fullName>
    </alternativeName>
    <alternativeName>
        <fullName evidence="9">Gamma-glutamylcysteine synthetase regulatory subunit</fullName>
    </alternativeName>
    <alternativeName>
        <fullName evidence="7">Glutamate--cysteine ligase modifier subunit</fullName>
    </alternativeName>
</protein>
<comment type="subunit">
    <text evidence="3">Heterodimer of a catalytic heavy chain and a regulatory light chain.</text>
</comment>
<feature type="domain" description="NADP-dependent oxidoreductase" evidence="10">
    <location>
        <begin position="78"/>
        <end position="218"/>
    </location>
</feature>
<dbReference type="OMA" id="AHEWIPL"/>
<evidence type="ECO:0000256" key="4">
    <source>
        <dbReference type="ARBA" id="ARBA00022684"/>
    </source>
</evidence>
<dbReference type="UniPathway" id="UPA00142">
    <property type="reaction ID" value="UER00209"/>
</dbReference>
<evidence type="ECO:0000256" key="6">
    <source>
        <dbReference type="ARBA" id="ARBA00030406"/>
    </source>
</evidence>
<dbReference type="Gene3D" id="3.20.20.100">
    <property type="entry name" value="NADP-dependent oxidoreductase domain"/>
    <property type="match status" value="1"/>
</dbReference>
<dbReference type="PANTHER" id="PTHR13295">
    <property type="entry name" value="GLUTAMATE CYSTEINE LIGASE REGULATORY SUBUNIT"/>
    <property type="match status" value="1"/>
</dbReference>
<dbReference type="EMBL" id="BACD03000009">
    <property type="protein sequence ID" value="GAO47436.1"/>
    <property type="molecule type" value="Genomic_DNA"/>
</dbReference>
<reference evidence="11 12" key="1">
    <citation type="journal article" date="2011" name="J. Gen. Appl. Microbiol.">
        <title>Draft genome sequencing of the enigmatic yeast Saitoella complicata.</title>
        <authorList>
            <person name="Nishida H."/>
            <person name="Hamamoto M."/>
            <person name="Sugiyama J."/>
        </authorList>
    </citation>
    <scope>NUCLEOTIDE SEQUENCE [LARGE SCALE GENOMIC DNA]</scope>
    <source>
        <strain evidence="11 12">NRRL Y-17804</strain>
    </source>
</reference>
<dbReference type="GO" id="GO:0030234">
    <property type="term" value="F:enzyme regulator activity"/>
    <property type="evidence" value="ECO:0007669"/>
    <property type="project" value="TreeGrafter"/>
</dbReference>
<dbReference type="GO" id="GO:0035226">
    <property type="term" value="F:glutamate-cysteine ligase catalytic subunit binding"/>
    <property type="evidence" value="ECO:0007669"/>
    <property type="project" value="InterPro"/>
</dbReference>
<accession>A0A0E9NCL5</accession>
<dbReference type="Pfam" id="PF00248">
    <property type="entry name" value="Aldo_ket_red"/>
    <property type="match status" value="1"/>
</dbReference>
<evidence type="ECO:0000256" key="1">
    <source>
        <dbReference type="ARBA" id="ARBA00005006"/>
    </source>
</evidence>
<reference evidence="11 12" key="3">
    <citation type="journal article" date="2015" name="Genome Announc.">
        <title>Draft Genome Sequence of the Archiascomycetous Yeast Saitoella complicata.</title>
        <authorList>
            <person name="Yamauchi K."/>
            <person name="Kondo S."/>
            <person name="Hamamoto M."/>
            <person name="Takahashi Y."/>
            <person name="Ogura Y."/>
            <person name="Hayashi T."/>
            <person name="Nishida H."/>
        </authorList>
    </citation>
    <scope>NUCLEOTIDE SEQUENCE [LARGE SCALE GENOMIC DNA]</scope>
    <source>
        <strain evidence="11 12">NRRL Y-17804</strain>
    </source>
</reference>
<name>A0A0E9NCL5_SAICN</name>
<evidence type="ECO:0000256" key="7">
    <source>
        <dbReference type="ARBA" id="ARBA00031154"/>
    </source>
</evidence>
<sequence>MAVESTKALAPEYRSIILSTSNVMCQASAGLRGDEFSRSLRTTLKQLTKEEEDVPEYAMADETTLVVPRQQPIKLEADPSEYEISAKLFLLTSENTPERSTHVRAAVDTALQALGVSKLNQLVVAFPDITFDAEDDASDFKDEDVEEWMHAWRPMEGLQKGGKVDALGVSEFGTKRIQRFMKETTVKPKVDQLNLRDCCVVPKSLIMYAKEQGIDLLTHGDSPRILSEDTLKDILDEFKLEQSGRRVVPQWVIKYAAVVKSRGVVETKGYIAFAQAE</sequence>
<dbReference type="GO" id="GO:0016491">
    <property type="term" value="F:oxidoreductase activity"/>
    <property type="evidence" value="ECO:0007669"/>
    <property type="project" value="UniProtKB-KW"/>
</dbReference>
<evidence type="ECO:0000256" key="5">
    <source>
        <dbReference type="ARBA" id="ARBA00023002"/>
    </source>
</evidence>
<evidence type="ECO:0000256" key="8">
    <source>
        <dbReference type="ARBA" id="ARBA00031732"/>
    </source>
</evidence>
<dbReference type="InterPro" id="IPR023210">
    <property type="entry name" value="NADP_OxRdtase_dom"/>
</dbReference>
<dbReference type="PANTHER" id="PTHR13295:SF4">
    <property type="entry name" value="GLUTAMATE--CYSTEINE LIGASE REGULATORY SUBUNIT"/>
    <property type="match status" value="1"/>
</dbReference>
<dbReference type="AlphaFoldDB" id="A0A0E9NCL5"/>
<dbReference type="InterPro" id="IPR032963">
    <property type="entry name" value="Gclm"/>
</dbReference>
<evidence type="ECO:0000256" key="2">
    <source>
        <dbReference type="ARBA" id="ARBA00008612"/>
    </source>
</evidence>
<comment type="caution">
    <text evidence="11">The sequence shown here is derived from an EMBL/GenBank/DDBJ whole genome shotgun (WGS) entry which is preliminary data.</text>
</comment>
<dbReference type="SUPFAM" id="SSF51430">
    <property type="entry name" value="NAD(P)-linked oxidoreductase"/>
    <property type="match status" value="1"/>
</dbReference>
<evidence type="ECO:0000259" key="10">
    <source>
        <dbReference type="Pfam" id="PF00248"/>
    </source>
</evidence>
<keyword evidence="12" id="KW-1185">Reference proteome</keyword>
<evidence type="ECO:0000256" key="3">
    <source>
        <dbReference type="ARBA" id="ARBA00011532"/>
    </source>
</evidence>
<keyword evidence="4" id="KW-0317">Glutathione biosynthesis</keyword>
<comment type="pathway">
    <text evidence="1">Sulfur metabolism; glutathione biosynthesis; glutathione from L-cysteine and L-glutamate: step 1/2.</text>
</comment>
<evidence type="ECO:0000256" key="9">
    <source>
        <dbReference type="ARBA" id="ARBA00032926"/>
    </source>
</evidence>
<dbReference type="STRING" id="698492.A0A0E9NCL5"/>
<dbReference type="GO" id="GO:0006750">
    <property type="term" value="P:glutathione biosynthetic process"/>
    <property type="evidence" value="ECO:0007669"/>
    <property type="project" value="UniProtKB-UniPathway"/>
</dbReference>
<dbReference type="InterPro" id="IPR036812">
    <property type="entry name" value="NAD(P)_OxRdtase_dom_sf"/>
</dbReference>
<gene>
    <name evidence="11" type="ORF">G7K_1644-t1</name>
</gene>
<proteinExistence type="inferred from homology"/>
<keyword evidence="5" id="KW-0560">Oxidoreductase</keyword>
<evidence type="ECO:0000313" key="12">
    <source>
        <dbReference type="Proteomes" id="UP000033140"/>
    </source>
</evidence>
<dbReference type="Proteomes" id="UP000033140">
    <property type="component" value="Unassembled WGS sequence"/>
</dbReference>
<comment type="similarity">
    <text evidence="2">Belongs to the aldo/keto reductase family. Glutamate--cysteine ligase light chain subfamily.</text>
</comment>
<dbReference type="GO" id="GO:0017109">
    <property type="term" value="C:glutamate-cysteine ligase complex"/>
    <property type="evidence" value="ECO:0007669"/>
    <property type="project" value="TreeGrafter"/>
</dbReference>
<reference evidence="11 12" key="2">
    <citation type="journal article" date="2014" name="J. Gen. Appl. Microbiol.">
        <title>The early diverging ascomycetous budding yeast Saitoella complicata has three histone deacetylases belonging to the Clr6, Hos2, and Rpd3 lineages.</title>
        <authorList>
            <person name="Nishida H."/>
            <person name="Matsumoto T."/>
            <person name="Kondo S."/>
            <person name="Hamamoto M."/>
            <person name="Yoshikawa H."/>
        </authorList>
    </citation>
    <scope>NUCLEOTIDE SEQUENCE [LARGE SCALE GENOMIC DNA]</scope>
    <source>
        <strain evidence="11 12">NRRL Y-17804</strain>
    </source>
</reference>